<gene>
    <name evidence="1" type="ORF">DV515_00000536</name>
</gene>
<dbReference type="AlphaFoldDB" id="A0A3L8T2S9"/>
<organism evidence="1 2">
    <name type="scientific">Chloebia gouldiae</name>
    <name type="common">Gouldian finch</name>
    <name type="synonym">Erythrura gouldiae</name>
    <dbReference type="NCBI Taxonomy" id="44316"/>
    <lineage>
        <taxon>Eukaryota</taxon>
        <taxon>Metazoa</taxon>
        <taxon>Chordata</taxon>
        <taxon>Craniata</taxon>
        <taxon>Vertebrata</taxon>
        <taxon>Euteleostomi</taxon>
        <taxon>Archelosauria</taxon>
        <taxon>Archosauria</taxon>
        <taxon>Dinosauria</taxon>
        <taxon>Saurischia</taxon>
        <taxon>Theropoda</taxon>
        <taxon>Coelurosauria</taxon>
        <taxon>Aves</taxon>
        <taxon>Neognathae</taxon>
        <taxon>Neoaves</taxon>
        <taxon>Telluraves</taxon>
        <taxon>Australaves</taxon>
        <taxon>Passeriformes</taxon>
        <taxon>Passeroidea</taxon>
        <taxon>Passeridae</taxon>
        <taxon>Chloebia</taxon>
    </lineage>
</organism>
<evidence type="ECO:0000313" key="2">
    <source>
        <dbReference type="Proteomes" id="UP000276834"/>
    </source>
</evidence>
<dbReference type="EMBL" id="QUSF01000001">
    <property type="protein sequence ID" value="RLW13383.1"/>
    <property type="molecule type" value="Genomic_DNA"/>
</dbReference>
<keyword evidence="2" id="KW-1185">Reference proteome</keyword>
<sequence>MVIGAPQYGTRYHLRGGRNEFSCLPRNGSHLHIAPASAESPSSWPDTEELISSPDWPCLRWHMKQARTCSSPEDSLITKQRAGELGKSIYTELTAKHRRQNIGNRAFPTIGRSLKHSLISCKVIPAYLKGHMTKMGNKKSGKDYQSVPAQLIMCRLSSLLDAEILQELSKFIKDQFITSKTVPQFLQCQNDKHKKLFILSHPRACAHAVPFRKVTAEPNDCSGSFSSFSFSSFSFRRFACVMFLSMKEVLLLFERTWSVFVDYSVCSIPTTQPREDSGEGKH</sequence>
<evidence type="ECO:0000313" key="1">
    <source>
        <dbReference type="EMBL" id="RLW13383.1"/>
    </source>
</evidence>
<comment type="caution">
    <text evidence="1">The sequence shown here is derived from an EMBL/GenBank/DDBJ whole genome shotgun (WGS) entry which is preliminary data.</text>
</comment>
<dbReference type="Proteomes" id="UP000276834">
    <property type="component" value="Unassembled WGS sequence"/>
</dbReference>
<accession>A0A3L8T2S9</accession>
<name>A0A3L8T2S9_CHLGU</name>
<proteinExistence type="predicted"/>
<reference evidence="1 2" key="1">
    <citation type="journal article" date="2018" name="Proc. R. Soc. B">
        <title>A non-coding region near Follistatin controls head colour polymorphism in the Gouldian finch.</title>
        <authorList>
            <person name="Toomey M.B."/>
            <person name="Marques C.I."/>
            <person name="Andrade P."/>
            <person name="Araujo P.M."/>
            <person name="Sabatino S."/>
            <person name="Gazda M.A."/>
            <person name="Afonso S."/>
            <person name="Lopes R.J."/>
            <person name="Corbo J.C."/>
            <person name="Carneiro M."/>
        </authorList>
    </citation>
    <scope>NUCLEOTIDE SEQUENCE [LARGE SCALE GENOMIC DNA]</scope>
    <source>
        <strain evidence="1">Red01</strain>
        <tissue evidence="1">Muscle</tissue>
    </source>
</reference>
<protein>
    <submittedName>
        <fullName evidence="1">Uncharacterized protein</fullName>
    </submittedName>
</protein>